<protein>
    <submittedName>
        <fullName evidence="1">Uncharacterized protein</fullName>
    </submittedName>
</protein>
<comment type="caution">
    <text evidence="1">The sequence shown here is derived from an EMBL/GenBank/DDBJ whole genome shotgun (WGS) entry which is preliminary data.</text>
</comment>
<gene>
    <name evidence="1" type="ORF">NDU88_003268</name>
</gene>
<organism evidence="1 2">
    <name type="scientific">Pleurodeles waltl</name>
    <name type="common">Iberian ribbed newt</name>
    <dbReference type="NCBI Taxonomy" id="8319"/>
    <lineage>
        <taxon>Eukaryota</taxon>
        <taxon>Metazoa</taxon>
        <taxon>Chordata</taxon>
        <taxon>Craniata</taxon>
        <taxon>Vertebrata</taxon>
        <taxon>Euteleostomi</taxon>
        <taxon>Amphibia</taxon>
        <taxon>Batrachia</taxon>
        <taxon>Caudata</taxon>
        <taxon>Salamandroidea</taxon>
        <taxon>Salamandridae</taxon>
        <taxon>Pleurodelinae</taxon>
        <taxon>Pleurodeles</taxon>
    </lineage>
</organism>
<name>A0AAV7KW06_PLEWA</name>
<evidence type="ECO:0000313" key="2">
    <source>
        <dbReference type="Proteomes" id="UP001066276"/>
    </source>
</evidence>
<keyword evidence="2" id="KW-1185">Reference proteome</keyword>
<sequence>MEVFVMSLKYDLQSGKKYLPQDMKGIHSDLSELGDRIMALEDKVTPRDEEIELLCLKEQLIDLKAHAEDLENRCRCNNIKIRRAPHGVEDGAMESYVQALFAQVLEAPDYRQI</sequence>
<proteinExistence type="predicted"/>
<reference evidence="1" key="1">
    <citation type="journal article" date="2022" name="bioRxiv">
        <title>Sequencing and chromosome-scale assembly of the giantPleurodeles waltlgenome.</title>
        <authorList>
            <person name="Brown T."/>
            <person name="Elewa A."/>
            <person name="Iarovenko S."/>
            <person name="Subramanian E."/>
            <person name="Araus A.J."/>
            <person name="Petzold A."/>
            <person name="Susuki M."/>
            <person name="Suzuki K.-i.T."/>
            <person name="Hayashi T."/>
            <person name="Toyoda A."/>
            <person name="Oliveira C."/>
            <person name="Osipova E."/>
            <person name="Leigh N.D."/>
            <person name="Simon A."/>
            <person name="Yun M.H."/>
        </authorList>
    </citation>
    <scope>NUCLEOTIDE SEQUENCE</scope>
    <source>
        <strain evidence="1">20211129_DDA</strain>
        <tissue evidence="1">Liver</tissue>
    </source>
</reference>
<dbReference type="AlphaFoldDB" id="A0AAV7KW06"/>
<dbReference type="Proteomes" id="UP001066276">
    <property type="component" value="Chromosome 12"/>
</dbReference>
<accession>A0AAV7KW06</accession>
<dbReference type="EMBL" id="JANPWB010000016">
    <property type="protein sequence ID" value="KAJ1083108.1"/>
    <property type="molecule type" value="Genomic_DNA"/>
</dbReference>
<evidence type="ECO:0000313" key="1">
    <source>
        <dbReference type="EMBL" id="KAJ1083108.1"/>
    </source>
</evidence>